<evidence type="ECO:0000313" key="4">
    <source>
        <dbReference type="Proteomes" id="UP001164746"/>
    </source>
</evidence>
<evidence type="ECO:0000256" key="1">
    <source>
        <dbReference type="SAM" id="Phobius"/>
    </source>
</evidence>
<organism evidence="3 4">
    <name type="scientific">Mya arenaria</name>
    <name type="common">Soft-shell clam</name>
    <dbReference type="NCBI Taxonomy" id="6604"/>
    <lineage>
        <taxon>Eukaryota</taxon>
        <taxon>Metazoa</taxon>
        <taxon>Spiralia</taxon>
        <taxon>Lophotrochozoa</taxon>
        <taxon>Mollusca</taxon>
        <taxon>Bivalvia</taxon>
        <taxon>Autobranchia</taxon>
        <taxon>Heteroconchia</taxon>
        <taxon>Euheterodonta</taxon>
        <taxon>Imparidentia</taxon>
        <taxon>Neoheterodontei</taxon>
        <taxon>Myida</taxon>
        <taxon>Myoidea</taxon>
        <taxon>Myidae</taxon>
        <taxon>Mya</taxon>
    </lineage>
</organism>
<keyword evidence="4" id="KW-1185">Reference proteome</keyword>
<name>A0ABY7F918_MYAAR</name>
<protein>
    <recommendedName>
        <fullName evidence="2">IgGFc-binding protein N-terminal domain-containing protein</fullName>
    </recommendedName>
</protein>
<dbReference type="Proteomes" id="UP001164746">
    <property type="component" value="Chromosome 10"/>
</dbReference>
<proteinExistence type="predicted"/>
<accession>A0ABY7F918</accession>
<feature type="domain" description="IgGFc-binding protein N-terminal" evidence="2">
    <location>
        <begin position="162"/>
        <end position="383"/>
    </location>
</feature>
<evidence type="ECO:0000259" key="2">
    <source>
        <dbReference type="Pfam" id="PF17517"/>
    </source>
</evidence>
<feature type="transmembrane region" description="Helical" evidence="1">
    <location>
        <begin position="857"/>
        <end position="878"/>
    </location>
</feature>
<gene>
    <name evidence="3" type="ORF">MAR_030385</name>
</gene>
<reference evidence="3" key="1">
    <citation type="submission" date="2022-11" db="EMBL/GenBank/DDBJ databases">
        <title>Centuries of genome instability and evolution in soft-shell clam transmissible cancer (bioRxiv).</title>
        <authorList>
            <person name="Hart S.F.M."/>
            <person name="Yonemitsu M.A."/>
            <person name="Giersch R.M."/>
            <person name="Beal B.F."/>
            <person name="Arriagada G."/>
            <person name="Davis B.W."/>
            <person name="Ostrander E.A."/>
            <person name="Goff S.P."/>
            <person name="Metzger M.J."/>
        </authorList>
    </citation>
    <scope>NUCLEOTIDE SEQUENCE</scope>
    <source>
        <strain evidence="3">MELC-2E11</strain>
        <tissue evidence="3">Siphon/mantle</tissue>
    </source>
</reference>
<dbReference type="InterPro" id="IPR035234">
    <property type="entry name" value="IgGFc-bd_N"/>
</dbReference>
<dbReference type="Pfam" id="PF17517">
    <property type="entry name" value="IgGFc_binding"/>
    <property type="match status" value="1"/>
</dbReference>
<dbReference type="PANTHER" id="PTHR46534:SF1">
    <property type="entry name" value="IGGFC-BINDING PROTEIN N-TERMINAL DOMAIN-CONTAINING PROTEIN"/>
    <property type="match status" value="1"/>
</dbReference>
<evidence type="ECO:0000313" key="3">
    <source>
        <dbReference type="EMBL" id="WAR15791.1"/>
    </source>
</evidence>
<keyword evidence="1" id="KW-1133">Transmembrane helix</keyword>
<keyword evidence="1" id="KW-0472">Membrane</keyword>
<keyword evidence="1" id="KW-0812">Transmembrane</keyword>
<sequence>MCREPYLSVGLCIGSLVCRERYMAGALFIGWPVYWQPCLSGTLCVGSPVYREPTHILNIGQVPVVDQTYHLALMHSRDVTDEVQFVLSSSTDSLKSETSTPCNKLPNNSVTELKNLKYLVNMTDCPSLNPESKGVSRSGIKFVVRSDASLQVVQKAARGGRDSFVAIPDSQLGTEYYIGTYYLQGGVCQLAVTPTQSDTLVTIFLPDGLDESFTCQIGSPVYDYVHGKGFRFVLHEFEVFHYQGNRDLSGTFIVSNNTVSVIVGSKYYSSENTGLLVQQIPPTISWGSEFVILPNPDNDQGDIVKIVPKYDSTRVYITGHSPFIIPKAGLGVERRIDRGMNSVIRSSLPILVLQEKTDAVFAYIYNEDTAVAPFGVTWTQTEQISCHIWPPVPGDLVDNDCDCEIDEDVCSEEDMVQEFFIESSDTELKIVKIEGWATIPFTVIRKPESVIPNERTGSFWPINITTEAMNLTLNIIRGNDNTPPLTYADKTTTLQHDATAKYLVASTLIGSANYSFKCFNILEAYPAFAYVCGPGNNICRHVQIPPRETLGKVHYIPQLALLGDTVTDAGIMILATEDSTVVTIWENYTSTIYANLQLSADVHSQQIKLNTTYKIEATKSVHVILLLNIQTSVRQLVNVPSIDQYRPMQELTFTDSQTHPNNWTGISKNGIIYDMPPALVPICKVSRQIPGDGEDNDCDGLVDEETRSITLALDLDIDGAIQEDCHGNDANTTTKTLTCTDTTFNSANVTVNSSDILVKNVTAVEPDVPPPSSHPNQPNITIYQSVLTIRNRGTVNETCLISCMCPCSWLEPPKDNPAQIAAKVKALQDKLRVDKKGLSATLRKLHSAPDGRRSATAIGAVGIGFIVAAIGCLFLLDLPNIFRDLRRLRENVAHLFPF</sequence>
<dbReference type="EMBL" id="CP111021">
    <property type="protein sequence ID" value="WAR15791.1"/>
    <property type="molecule type" value="Genomic_DNA"/>
</dbReference>
<dbReference type="PANTHER" id="PTHR46534">
    <property type="entry name" value="IGGFC_BINDING DOMAIN-CONTAINING PROTEIN"/>
    <property type="match status" value="1"/>
</dbReference>